<sequence length="50" mass="5335">MIATPQVAVVRVGGGIMRGRKSGSSMTLKSSDIIEFLKKAEKDKMVKGVV</sequence>
<organism evidence="1 2">
    <name type="scientific">Triparma columacea</name>
    <dbReference type="NCBI Taxonomy" id="722753"/>
    <lineage>
        <taxon>Eukaryota</taxon>
        <taxon>Sar</taxon>
        <taxon>Stramenopiles</taxon>
        <taxon>Ochrophyta</taxon>
        <taxon>Bolidophyceae</taxon>
        <taxon>Parmales</taxon>
        <taxon>Triparmaceae</taxon>
        <taxon>Triparma</taxon>
    </lineage>
</organism>
<proteinExistence type="predicted"/>
<evidence type="ECO:0000313" key="2">
    <source>
        <dbReference type="Proteomes" id="UP001165065"/>
    </source>
</evidence>
<dbReference type="EMBL" id="BRYA01000207">
    <property type="protein sequence ID" value="GMI44114.1"/>
    <property type="molecule type" value="Genomic_DNA"/>
</dbReference>
<reference evidence="2" key="1">
    <citation type="journal article" date="2023" name="Commun. Biol.">
        <title>Genome analysis of Parmales, the sister group of diatoms, reveals the evolutionary specialization of diatoms from phago-mixotrophs to photoautotrophs.</title>
        <authorList>
            <person name="Ban H."/>
            <person name="Sato S."/>
            <person name="Yoshikawa S."/>
            <person name="Yamada K."/>
            <person name="Nakamura Y."/>
            <person name="Ichinomiya M."/>
            <person name="Sato N."/>
            <person name="Blanc-Mathieu R."/>
            <person name="Endo H."/>
            <person name="Kuwata A."/>
            <person name="Ogata H."/>
        </authorList>
    </citation>
    <scope>NUCLEOTIDE SEQUENCE [LARGE SCALE GENOMIC DNA]</scope>
</reference>
<accession>A0A9W7GE26</accession>
<dbReference type="Proteomes" id="UP001165065">
    <property type="component" value="Unassembled WGS sequence"/>
</dbReference>
<comment type="caution">
    <text evidence="1">The sequence shown here is derived from an EMBL/GenBank/DDBJ whole genome shotgun (WGS) entry which is preliminary data.</text>
</comment>
<gene>
    <name evidence="1" type="ORF">TrCOL_g7671</name>
</gene>
<dbReference type="Gene3D" id="3.90.226.10">
    <property type="entry name" value="2-enoyl-CoA Hydratase, Chain A, domain 1"/>
    <property type="match status" value="1"/>
</dbReference>
<protein>
    <submittedName>
        <fullName evidence="1">Uncharacterized protein</fullName>
    </submittedName>
</protein>
<dbReference type="AlphaFoldDB" id="A0A9W7GE26"/>
<name>A0A9W7GE26_9STRA</name>
<keyword evidence="2" id="KW-1185">Reference proteome</keyword>
<feature type="non-terminal residue" evidence="1">
    <location>
        <position position="50"/>
    </location>
</feature>
<evidence type="ECO:0000313" key="1">
    <source>
        <dbReference type="EMBL" id="GMI44114.1"/>
    </source>
</evidence>